<feature type="chain" id="PRO_5020715638" description="FAD-dependent oxidoreductase" evidence="1">
    <location>
        <begin position="21"/>
        <end position="400"/>
    </location>
</feature>
<reference evidence="2 3" key="1">
    <citation type="submission" date="2019-04" db="EMBL/GenBank/DDBJ databases">
        <title>Pedobacter sp. RP-3-22 sp. nov., isolated from Arctic soil.</title>
        <authorList>
            <person name="Dahal R.H."/>
            <person name="Kim D.-U."/>
        </authorList>
    </citation>
    <scope>NUCLEOTIDE SEQUENCE [LARGE SCALE GENOMIC DNA]</scope>
    <source>
        <strain evidence="2 3">RP-3-22</strain>
    </source>
</reference>
<organism evidence="2 3">
    <name type="scientific">Pedobacter polaris</name>
    <dbReference type="NCBI Taxonomy" id="2571273"/>
    <lineage>
        <taxon>Bacteria</taxon>
        <taxon>Pseudomonadati</taxon>
        <taxon>Bacteroidota</taxon>
        <taxon>Sphingobacteriia</taxon>
        <taxon>Sphingobacteriales</taxon>
        <taxon>Sphingobacteriaceae</taxon>
        <taxon>Pedobacter</taxon>
    </lineage>
</organism>
<feature type="signal peptide" evidence="1">
    <location>
        <begin position="1"/>
        <end position="20"/>
    </location>
</feature>
<evidence type="ECO:0000313" key="3">
    <source>
        <dbReference type="Proteomes" id="UP000309488"/>
    </source>
</evidence>
<accession>A0A4V5P3A1</accession>
<dbReference type="OrthoDB" id="615715at2"/>
<name>A0A4V5P3A1_9SPHI</name>
<comment type="caution">
    <text evidence="2">The sequence shown here is derived from an EMBL/GenBank/DDBJ whole genome shotgun (WGS) entry which is preliminary data.</text>
</comment>
<dbReference type="EMBL" id="SWBR01000001">
    <property type="protein sequence ID" value="TKC12602.1"/>
    <property type="molecule type" value="Genomic_DNA"/>
</dbReference>
<keyword evidence="1" id="KW-0732">Signal</keyword>
<proteinExistence type="predicted"/>
<keyword evidence="3" id="KW-1185">Reference proteome</keyword>
<evidence type="ECO:0008006" key="4">
    <source>
        <dbReference type="Google" id="ProtNLM"/>
    </source>
</evidence>
<protein>
    <recommendedName>
        <fullName evidence="4">FAD-dependent oxidoreductase</fullName>
    </recommendedName>
</protein>
<evidence type="ECO:0000313" key="2">
    <source>
        <dbReference type="EMBL" id="TKC12602.1"/>
    </source>
</evidence>
<dbReference type="AlphaFoldDB" id="A0A4V5P3A1"/>
<dbReference type="RefSeq" id="WP_136838726.1">
    <property type="nucleotide sequence ID" value="NZ_SWBR01000001.1"/>
</dbReference>
<gene>
    <name evidence="2" type="ORF">FA048_03005</name>
</gene>
<dbReference type="Proteomes" id="UP000309488">
    <property type="component" value="Unassembled WGS sequence"/>
</dbReference>
<evidence type="ECO:0000256" key="1">
    <source>
        <dbReference type="SAM" id="SignalP"/>
    </source>
</evidence>
<sequence length="400" mass="44791">MKKNLFFVLALLTFFGSVKAQTLRPGVLVVGNGNAAVSAALQSAISGVETIILLQAGGFDISPINDDLNSGIQATFLKKIREAKQIKDSTQAVTFDKPLANDILTAWTYSIKKLTVIKNIMWVKADGYVNSWVFKLSDGRTIRAKVLVNPADAKLNEALKVTTATNNQPTKLDYSNTIYRTSVAAGMSNNEITANTFSLYQLFVPEHDNFIWIANPQNMLIGQAAGATAAYAAFYNKKTSESNLKKIQGELINYKLNMIPFVDIKQADSNWKAIQFVGLTGVLKAEMIGNKAFFVPQKLITTTEVKQPIKDFFYKAQIWFDDYKSDKMTIGSTIDMVCYVGNKALENTKKELAKKWKTNYQFNSEFDLERQINRKEFAVILQDYMPPFNVNVDEKGKVIR</sequence>